<accession>A0A220MMY4</accession>
<dbReference type="PROSITE" id="PS51257">
    <property type="entry name" value="PROKAR_LIPOPROTEIN"/>
    <property type="match status" value="1"/>
</dbReference>
<sequence>MGNRAKWEGWAWSFHQFGERLLQMAAAHFMWVACTLMGGIVFGIFPATAALYDLLSGKWNDRGLFSAFWHAFRHYFWRSQWLGAGMVLTGAILWVDVVFFLRMGSIWGLSIAAVFAGIGFLHAATTCHAFSLLVREDADVKRTLKQSFWLVAAFPLHSLITMGGLLLLLILMLAIPVLPILLGASLPVWWMNARMSRLLEKRDRKRSTKQPRGETYAV</sequence>
<evidence type="ECO:0000313" key="2">
    <source>
        <dbReference type="EMBL" id="ASJ56456.1"/>
    </source>
</evidence>
<evidence type="ECO:0000313" key="3">
    <source>
        <dbReference type="Proteomes" id="UP000197781"/>
    </source>
</evidence>
<dbReference type="Pfam" id="PF04854">
    <property type="entry name" value="DUF624"/>
    <property type="match status" value="1"/>
</dbReference>
<reference evidence="2 3" key="1">
    <citation type="submission" date="2016-11" db="EMBL/GenBank/DDBJ databases">
        <authorList>
            <person name="Jaros S."/>
            <person name="Januszkiewicz K."/>
            <person name="Wedrychowicz H."/>
        </authorList>
    </citation>
    <scope>NUCLEOTIDE SEQUENCE [LARGE SCALE GENOMIC DNA]</scope>
    <source>
        <strain evidence="2 3">NF2</strain>
    </source>
</reference>
<feature type="transmembrane region" description="Helical" evidence="1">
    <location>
        <begin position="81"/>
        <end position="101"/>
    </location>
</feature>
<dbReference type="KEGG" id="bfm:BP422_24565"/>
<evidence type="ECO:0008006" key="4">
    <source>
        <dbReference type="Google" id="ProtNLM"/>
    </source>
</evidence>
<dbReference type="InterPro" id="IPR006938">
    <property type="entry name" value="DUF624"/>
</dbReference>
<name>A0A220MMY4_9BACL</name>
<proteinExistence type="predicted"/>
<evidence type="ECO:0000256" key="1">
    <source>
        <dbReference type="SAM" id="Phobius"/>
    </source>
</evidence>
<dbReference type="AlphaFoldDB" id="A0A220MMY4"/>
<dbReference type="EMBL" id="CP018145">
    <property type="protein sequence ID" value="ASJ56456.1"/>
    <property type="molecule type" value="Genomic_DNA"/>
</dbReference>
<keyword evidence="1" id="KW-0812">Transmembrane</keyword>
<feature type="transmembrane region" description="Helical" evidence="1">
    <location>
        <begin position="107"/>
        <end position="134"/>
    </location>
</feature>
<gene>
    <name evidence="2" type="ORF">BP422_24565</name>
</gene>
<organism evidence="2 3">
    <name type="scientific">Brevibacillus formosus</name>
    <dbReference type="NCBI Taxonomy" id="54913"/>
    <lineage>
        <taxon>Bacteria</taxon>
        <taxon>Bacillati</taxon>
        <taxon>Bacillota</taxon>
        <taxon>Bacilli</taxon>
        <taxon>Bacillales</taxon>
        <taxon>Paenibacillaceae</taxon>
        <taxon>Brevibacillus</taxon>
    </lineage>
</organism>
<protein>
    <recommendedName>
        <fullName evidence="4">DUF624 domain-containing protein</fullName>
    </recommendedName>
</protein>
<keyword evidence="1" id="KW-0472">Membrane</keyword>
<feature type="transmembrane region" description="Helical" evidence="1">
    <location>
        <begin position="29"/>
        <end position="52"/>
    </location>
</feature>
<feature type="transmembrane region" description="Helical" evidence="1">
    <location>
        <begin position="173"/>
        <end position="192"/>
    </location>
</feature>
<dbReference type="RefSeq" id="WP_088910031.1">
    <property type="nucleotide sequence ID" value="NZ_CP018145.1"/>
</dbReference>
<dbReference type="Proteomes" id="UP000197781">
    <property type="component" value="Chromosome"/>
</dbReference>
<keyword evidence="1" id="KW-1133">Transmembrane helix</keyword>